<reference evidence="4 5" key="2">
    <citation type="submission" date="2012-06" db="EMBL/GenBank/DDBJ databases">
        <authorList>
            <person name="Fiebig A."/>
        </authorList>
    </citation>
    <scope>NUCLEOTIDE SEQUENCE [LARGE SCALE GENOMIC DNA]</scope>
    <source>
        <strain evidence="4 5">DFL-43</strain>
    </source>
</reference>
<name>A9CWE5_HOEPD</name>
<dbReference type="Proteomes" id="UP000004291">
    <property type="component" value="Chromosome"/>
</dbReference>
<dbReference type="PANTHER" id="PTHR43861:SF1">
    <property type="entry name" value="TRANS-ACONITATE 2-METHYLTRANSFERASE"/>
    <property type="match status" value="1"/>
</dbReference>
<gene>
    <name evidence="4" type="ORF">HPDFL43_19977</name>
</gene>
<dbReference type="STRING" id="411684.HPDFL43_19977"/>
<dbReference type="Pfam" id="PF13649">
    <property type="entry name" value="Methyltransf_25"/>
    <property type="match status" value="1"/>
</dbReference>
<dbReference type="GO" id="GO:0008168">
    <property type="term" value="F:methyltransferase activity"/>
    <property type="evidence" value="ECO:0007669"/>
    <property type="project" value="UniProtKB-KW"/>
</dbReference>
<dbReference type="InterPro" id="IPR041698">
    <property type="entry name" value="Methyltransf_25"/>
</dbReference>
<keyword evidence="2" id="KW-0808">Transferase</keyword>
<evidence type="ECO:0000313" key="4">
    <source>
        <dbReference type="EMBL" id="EDQ35508.1"/>
    </source>
</evidence>
<dbReference type="Gene3D" id="2.20.130.10">
    <property type="entry name" value="CAC2371-like domains"/>
    <property type="match status" value="1"/>
</dbReference>
<organism evidence="4 5">
    <name type="scientific">Hoeflea phototrophica (strain DSM 17068 / NCIMB 14078 / DFL-43)</name>
    <dbReference type="NCBI Taxonomy" id="411684"/>
    <lineage>
        <taxon>Bacteria</taxon>
        <taxon>Pseudomonadati</taxon>
        <taxon>Pseudomonadota</taxon>
        <taxon>Alphaproteobacteria</taxon>
        <taxon>Hyphomicrobiales</taxon>
        <taxon>Rhizobiaceae</taxon>
        <taxon>Hoeflea</taxon>
    </lineage>
</organism>
<dbReference type="InterPro" id="IPR029063">
    <property type="entry name" value="SAM-dependent_MTases_sf"/>
</dbReference>
<comment type="caution">
    <text evidence="4">The sequence shown here is derived from an EMBL/GenBank/DDBJ whole genome shotgun (WGS) entry which is preliminary data.</text>
</comment>
<proteinExistence type="predicted"/>
<evidence type="ECO:0000256" key="2">
    <source>
        <dbReference type="ARBA" id="ARBA00022679"/>
    </source>
</evidence>
<feature type="domain" description="Methyltransferase" evidence="3">
    <location>
        <begin position="38"/>
        <end position="130"/>
    </location>
</feature>
<dbReference type="SUPFAM" id="SSF53335">
    <property type="entry name" value="S-adenosyl-L-methionine-dependent methyltransferases"/>
    <property type="match status" value="1"/>
</dbReference>
<dbReference type="CDD" id="cd02440">
    <property type="entry name" value="AdoMet_MTases"/>
    <property type="match status" value="1"/>
</dbReference>
<keyword evidence="4" id="KW-0830">Ubiquinone</keyword>
<sequence>MTEPLFHNPDFTRFYDAENPWDTDKEYCLALAKNAGCVLDLGCGTGELATVLADGRRVTGVEPAAAMLDHARRRQGAERVRWVEADARSVRLDETFDLIVMTGHAFQCLLTKDDQQALCATIAAHLAPGGTFIFDSRNPAVEEWRQWTPDQSRRMLDVPGLGEFETWHDARFDHDTAIAAYDTVYCDQRTGQTWQATSRILFASQSQIATAIESAGLKAHRWMGDWTGGPMTETSPEIIPVGGLAG</sequence>
<dbReference type="EMBL" id="ABIA03000001">
    <property type="protein sequence ID" value="EDQ35508.1"/>
    <property type="molecule type" value="Genomic_DNA"/>
</dbReference>
<keyword evidence="5" id="KW-1185">Reference proteome</keyword>
<evidence type="ECO:0000256" key="1">
    <source>
        <dbReference type="ARBA" id="ARBA00022603"/>
    </source>
</evidence>
<reference evidence="4 5" key="1">
    <citation type="submission" date="2007-10" db="EMBL/GenBank/DDBJ databases">
        <authorList>
            <person name="Wagner-Dobler I."/>
            <person name="Ferriera S."/>
            <person name="Johnson J."/>
            <person name="Kravitz S."/>
            <person name="Beeson K."/>
            <person name="Sutton G."/>
            <person name="Rogers Y.-H."/>
            <person name="Friedman R."/>
            <person name="Frazier M."/>
            <person name="Venter J.C."/>
        </authorList>
    </citation>
    <scope>NUCLEOTIDE SEQUENCE [LARGE SCALE GENOMIC DNA]</scope>
    <source>
        <strain evidence="4 5">DFL-43</strain>
    </source>
</reference>
<protein>
    <submittedName>
        <fullName evidence="4">Methylase involved in ubiquinone/menaquinone biosynthesis</fullName>
    </submittedName>
</protein>
<dbReference type="RefSeq" id="WP_007199739.1">
    <property type="nucleotide sequence ID" value="NZ_CM002917.1"/>
</dbReference>
<dbReference type="PANTHER" id="PTHR43861">
    <property type="entry name" value="TRANS-ACONITATE 2-METHYLTRANSFERASE-RELATED"/>
    <property type="match status" value="1"/>
</dbReference>
<dbReference type="OrthoDB" id="9811589at2"/>
<dbReference type="AlphaFoldDB" id="A9CWE5"/>
<dbReference type="Gene3D" id="3.40.50.150">
    <property type="entry name" value="Vaccinia Virus protein VP39"/>
    <property type="match status" value="1"/>
</dbReference>
<evidence type="ECO:0000313" key="5">
    <source>
        <dbReference type="Proteomes" id="UP000004291"/>
    </source>
</evidence>
<dbReference type="GO" id="GO:0032259">
    <property type="term" value="P:methylation"/>
    <property type="evidence" value="ECO:0007669"/>
    <property type="project" value="UniProtKB-KW"/>
</dbReference>
<dbReference type="eggNOG" id="COG2226">
    <property type="taxonomic scope" value="Bacteria"/>
</dbReference>
<evidence type="ECO:0000259" key="3">
    <source>
        <dbReference type="Pfam" id="PF13649"/>
    </source>
</evidence>
<dbReference type="HOGENOM" id="CLU_069129_7_4_5"/>
<keyword evidence="1 4" id="KW-0489">Methyltransferase</keyword>
<accession>A9CWE5</accession>